<reference evidence="2 3" key="1">
    <citation type="submission" date="2019-07" db="EMBL/GenBank/DDBJ databases">
        <title>Shewanella sp. YLB-06 whole genomic sequence.</title>
        <authorList>
            <person name="Yu L."/>
        </authorList>
    </citation>
    <scope>NUCLEOTIDE SEQUENCE [LARGE SCALE GENOMIC DNA]</scope>
    <source>
        <strain evidence="2 3">YLB-06</strain>
    </source>
</reference>
<accession>A0ABX5WXS2</accession>
<keyword evidence="1" id="KW-0812">Transmembrane</keyword>
<dbReference type="RefSeq" id="WP_144046273.1">
    <property type="nucleotide sequence ID" value="NZ_CP041614.1"/>
</dbReference>
<keyword evidence="1" id="KW-0472">Membrane</keyword>
<keyword evidence="3" id="KW-1185">Reference proteome</keyword>
<evidence type="ECO:0000313" key="2">
    <source>
        <dbReference type="EMBL" id="QDO83907.1"/>
    </source>
</evidence>
<organism evidence="2 3">
    <name type="scientific">Shewanella psychropiezotolerans</name>
    <dbReference type="NCBI Taxonomy" id="2593655"/>
    <lineage>
        <taxon>Bacteria</taxon>
        <taxon>Pseudomonadati</taxon>
        <taxon>Pseudomonadota</taxon>
        <taxon>Gammaproteobacteria</taxon>
        <taxon>Alteromonadales</taxon>
        <taxon>Shewanellaceae</taxon>
        <taxon>Shewanella</taxon>
    </lineage>
</organism>
<gene>
    <name evidence="2" type="ORF">FM037_12490</name>
</gene>
<keyword evidence="1" id="KW-1133">Transmembrane helix</keyword>
<sequence>MKFEATLKSASLLGVIHVVAGMATLFTSLALEISQGAGVFIGLLYGLVMSVTSYIWVIGFPFNLNSVKRMFCWWLCGGGLLALGGLVSNIWS</sequence>
<feature type="transmembrane region" description="Helical" evidence="1">
    <location>
        <begin position="37"/>
        <end position="59"/>
    </location>
</feature>
<name>A0ABX5WXS2_9GAMM</name>
<feature type="transmembrane region" description="Helical" evidence="1">
    <location>
        <begin position="12"/>
        <end position="31"/>
    </location>
</feature>
<dbReference type="EMBL" id="CP041614">
    <property type="protein sequence ID" value="QDO83907.1"/>
    <property type="molecule type" value="Genomic_DNA"/>
</dbReference>
<evidence type="ECO:0000313" key="3">
    <source>
        <dbReference type="Proteomes" id="UP000315947"/>
    </source>
</evidence>
<feature type="transmembrane region" description="Helical" evidence="1">
    <location>
        <begin position="71"/>
        <end position="91"/>
    </location>
</feature>
<proteinExistence type="predicted"/>
<dbReference type="Proteomes" id="UP000315947">
    <property type="component" value="Chromosome"/>
</dbReference>
<evidence type="ECO:0000256" key="1">
    <source>
        <dbReference type="SAM" id="Phobius"/>
    </source>
</evidence>
<protein>
    <submittedName>
        <fullName evidence="2">Uncharacterized protein</fullName>
    </submittedName>
</protein>